<evidence type="ECO:0000313" key="1">
    <source>
        <dbReference type="EMBL" id="SUB59286.1"/>
    </source>
</evidence>
<dbReference type="Proteomes" id="UP000255417">
    <property type="component" value="Unassembled WGS sequence"/>
</dbReference>
<proteinExistence type="predicted"/>
<sequence>MKNENVLITAQQVMAITGLNHIGMLKLELKGELPPETTNPKQWRLSDVMAWKHSK</sequence>
<gene>
    <name evidence="1" type="ORF">NCTC12872_01269</name>
</gene>
<name>A0A379CC32_9PAST</name>
<keyword evidence="2" id="KW-1185">Reference proteome</keyword>
<organism evidence="1 2">
    <name type="scientific">Phocoenobacter uteri</name>
    <dbReference type="NCBI Taxonomy" id="146806"/>
    <lineage>
        <taxon>Bacteria</taxon>
        <taxon>Pseudomonadati</taxon>
        <taxon>Pseudomonadota</taxon>
        <taxon>Gammaproteobacteria</taxon>
        <taxon>Pasteurellales</taxon>
        <taxon>Pasteurellaceae</taxon>
        <taxon>Phocoenobacter</taxon>
    </lineage>
</organism>
<reference evidence="1 2" key="1">
    <citation type="submission" date="2018-06" db="EMBL/GenBank/DDBJ databases">
        <authorList>
            <consortium name="Pathogen Informatics"/>
            <person name="Doyle S."/>
        </authorList>
    </citation>
    <scope>NUCLEOTIDE SEQUENCE [LARGE SCALE GENOMIC DNA]</scope>
    <source>
        <strain evidence="1 2">NCTC12872</strain>
    </source>
</reference>
<dbReference type="RefSeq" id="WP_172460374.1">
    <property type="nucleotide sequence ID" value="NZ_LWIF01000001.1"/>
</dbReference>
<accession>A0A379CC32</accession>
<dbReference type="EMBL" id="UGTA01000001">
    <property type="protein sequence ID" value="SUB59286.1"/>
    <property type="molecule type" value="Genomic_DNA"/>
</dbReference>
<dbReference type="AlphaFoldDB" id="A0A379CC32"/>
<protein>
    <submittedName>
        <fullName evidence="1">Uncharacterized protein</fullName>
    </submittedName>
</protein>
<evidence type="ECO:0000313" key="2">
    <source>
        <dbReference type="Proteomes" id="UP000255417"/>
    </source>
</evidence>